<evidence type="ECO:0000259" key="1">
    <source>
        <dbReference type="PROSITE" id="PS51819"/>
    </source>
</evidence>
<evidence type="ECO:0000313" key="3">
    <source>
        <dbReference type="Proteomes" id="UP000095210"/>
    </source>
</evidence>
<organism evidence="2 3">
    <name type="scientific">Actinoalloteichus hymeniacidonis</name>
    <dbReference type="NCBI Taxonomy" id="340345"/>
    <lineage>
        <taxon>Bacteria</taxon>
        <taxon>Bacillati</taxon>
        <taxon>Actinomycetota</taxon>
        <taxon>Actinomycetes</taxon>
        <taxon>Pseudonocardiales</taxon>
        <taxon>Pseudonocardiaceae</taxon>
        <taxon>Actinoalloteichus</taxon>
    </lineage>
</organism>
<dbReference type="EMBL" id="CP014859">
    <property type="protein sequence ID" value="AOS64990.1"/>
    <property type="molecule type" value="Genomic_DNA"/>
</dbReference>
<dbReference type="PANTHER" id="PTHR36503">
    <property type="entry name" value="BLR2520 PROTEIN"/>
    <property type="match status" value="1"/>
</dbReference>
<dbReference type="AlphaFoldDB" id="A0AAC9HTA9"/>
<reference evidence="3" key="1">
    <citation type="submission" date="2016-03" db="EMBL/GenBank/DDBJ databases">
        <title>Complete genome sequence of the type strain Actinoalloteichus hymeniacidonis DSM 45092.</title>
        <authorList>
            <person name="Schaffert L."/>
            <person name="Albersmeier A."/>
            <person name="Winkler A."/>
            <person name="Kalinowski J."/>
            <person name="Zotchev S."/>
            <person name="Ruckert C."/>
        </authorList>
    </citation>
    <scope>NUCLEOTIDE SEQUENCE [LARGE SCALE GENOMIC DNA]</scope>
    <source>
        <strain evidence="3">HPA177(T) (DSM 45092(T))</strain>
    </source>
</reference>
<dbReference type="Gene3D" id="3.10.180.10">
    <property type="entry name" value="2,3-Dihydroxybiphenyl 1,2-Dioxygenase, domain 1"/>
    <property type="match status" value="1"/>
</dbReference>
<sequence length="131" mass="14454">MAMKVFVNLPVRDLGVSTGFYQALGFVVNPQFSDENATCIVISEEIYVMLLVHPFFATFTTKDVADATTDTEVITALSVDSRAEVDRLVDKALASGGSTAMSPMEDAPMYLRSFQDPDGHQWEIVYMEMGE</sequence>
<keyword evidence="3" id="KW-1185">Reference proteome</keyword>
<dbReference type="PANTHER" id="PTHR36503:SF2">
    <property type="entry name" value="BLR2408 PROTEIN"/>
    <property type="match status" value="1"/>
</dbReference>
<dbReference type="InterPro" id="IPR037523">
    <property type="entry name" value="VOC_core"/>
</dbReference>
<dbReference type="PROSITE" id="PS51819">
    <property type="entry name" value="VOC"/>
    <property type="match status" value="1"/>
</dbReference>
<dbReference type="KEGG" id="ahm:TL08_20995"/>
<dbReference type="InterPro" id="IPR029068">
    <property type="entry name" value="Glyas_Bleomycin-R_OHBP_Dase"/>
</dbReference>
<protein>
    <submittedName>
        <fullName evidence="2">Lactoylglutathione lyase</fullName>
    </submittedName>
</protein>
<dbReference type="InterPro" id="IPR053863">
    <property type="entry name" value="Glyoxy/Ble-like_N"/>
</dbReference>
<dbReference type="SUPFAM" id="SSF54593">
    <property type="entry name" value="Glyoxalase/Bleomycin resistance protein/Dihydroxybiphenyl dioxygenase"/>
    <property type="match status" value="1"/>
</dbReference>
<dbReference type="Pfam" id="PF22677">
    <property type="entry name" value="Ble-like_N"/>
    <property type="match status" value="1"/>
</dbReference>
<proteinExistence type="predicted"/>
<dbReference type="GO" id="GO:0016829">
    <property type="term" value="F:lyase activity"/>
    <property type="evidence" value="ECO:0007669"/>
    <property type="project" value="UniProtKB-KW"/>
</dbReference>
<dbReference type="Proteomes" id="UP000095210">
    <property type="component" value="Chromosome"/>
</dbReference>
<feature type="domain" description="VOC" evidence="1">
    <location>
        <begin position="2"/>
        <end position="127"/>
    </location>
</feature>
<evidence type="ECO:0000313" key="2">
    <source>
        <dbReference type="EMBL" id="AOS64990.1"/>
    </source>
</evidence>
<name>A0AAC9HTA9_9PSEU</name>
<gene>
    <name evidence="2" type="ORF">TL08_20995</name>
</gene>
<keyword evidence="2" id="KW-0456">Lyase</keyword>
<accession>A0AAC9HTA9</accession>